<dbReference type="InParanoid" id="A0A0C3CI43"/>
<sequence>MKRTVDQGLIPASVLKTRLENKASTTARTAGANMRLELLIRHYHHSEFSPDVD</sequence>
<dbReference type="HOGENOM" id="CLU_3069490_0_0_1"/>
<evidence type="ECO:0000313" key="2">
    <source>
        <dbReference type="Proteomes" id="UP000054166"/>
    </source>
</evidence>
<keyword evidence="2" id="KW-1185">Reference proteome</keyword>
<dbReference type="Proteomes" id="UP000054166">
    <property type="component" value="Unassembled WGS sequence"/>
</dbReference>
<protein>
    <submittedName>
        <fullName evidence="1">Uncharacterized protein</fullName>
    </submittedName>
</protein>
<dbReference type="EMBL" id="KN832975">
    <property type="protein sequence ID" value="KIM89457.1"/>
    <property type="molecule type" value="Genomic_DNA"/>
</dbReference>
<gene>
    <name evidence="1" type="ORF">PILCRDRAFT_813395</name>
</gene>
<name>A0A0C3CI43_PILCF</name>
<reference evidence="2" key="2">
    <citation type="submission" date="2015-01" db="EMBL/GenBank/DDBJ databases">
        <title>Evolutionary Origins and Diversification of the Mycorrhizal Mutualists.</title>
        <authorList>
            <consortium name="DOE Joint Genome Institute"/>
            <consortium name="Mycorrhizal Genomics Consortium"/>
            <person name="Kohler A."/>
            <person name="Kuo A."/>
            <person name="Nagy L.G."/>
            <person name="Floudas D."/>
            <person name="Copeland A."/>
            <person name="Barry K.W."/>
            <person name="Cichocki N."/>
            <person name="Veneault-Fourrey C."/>
            <person name="LaButti K."/>
            <person name="Lindquist E.A."/>
            <person name="Lipzen A."/>
            <person name="Lundell T."/>
            <person name="Morin E."/>
            <person name="Murat C."/>
            <person name="Riley R."/>
            <person name="Ohm R."/>
            <person name="Sun H."/>
            <person name="Tunlid A."/>
            <person name="Henrissat B."/>
            <person name="Grigoriev I.V."/>
            <person name="Hibbett D.S."/>
            <person name="Martin F."/>
        </authorList>
    </citation>
    <scope>NUCLEOTIDE SEQUENCE [LARGE SCALE GENOMIC DNA]</scope>
    <source>
        <strain evidence="2">F 1598</strain>
    </source>
</reference>
<accession>A0A0C3CI43</accession>
<proteinExistence type="predicted"/>
<evidence type="ECO:0000313" key="1">
    <source>
        <dbReference type="EMBL" id="KIM89457.1"/>
    </source>
</evidence>
<dbReference type="AlphaFoldDB" id="A0A0C3CI43"/>
<reference evidence="1 2" key="1">
    <citation type="submission" date="2014-04" db="EMBL/GenBank/DDBJ databases">
        <authorList>
            <consortium name="DOE Joint Genome Institute"/>
            <person name="Kuo A."/>
            <person name="Tarkka M."/>
            <person name="Buscot F."/>
            <person name="Kohler A."/>
            <person name="Nagy L.G."/>
            <person name="Floudas D."/>
            <person name="Copeland A."/>
            <person name="Barry K.W."/>
            <person name="Cichocki N."/>
            <person name="Veneault-Fourrey C."/>
            <person name="LaButti K."/>
            <person name="Lindquist E.A."/>
            <person name="Lipzen A."/>
            <person name="Lundell T."/>
            <person name="Morin E."/>
            <person name="Murat C."/>
            <person name="Sun H."/>
            <person name="Tunlid A."/>
            <person name="Henrissat B."/>
            <person name="Grigoriev I.V."/>
            <person name="Hibbett D.S."/>
            <person name="Martin F."/>
            <person name="Nordberg H.P."/>
            <person name="Cantor M.N."/>
            <person name="Hua S.X."/>
        </authorList>
    </citation>
    <scope>NUCLEOTIDE SEQUENCE [LARGE SCALE GENOMIC DNA]</scope>
    <source>
        <strain evidence="1 2">F 1598</strain>
    </source>
</reference>
<organism evidence="1 2">
    <name type="scientific">Piloderma croceum (strain F 1598)</name>
    <dbReference type="NCBI Taxonomy" id="765440"/>
    <lineage>
        <taxon>Eukaryota</taxon>
        <taxon>Fungi</taxon>
        <taxon>Dikarya</taxon>
        <taxon>Basidiomycota</taxon>
        <taxon>Agaricomycotina</taxon>
        <taxon>Agaricomycetes</taxon>
        <taxon>Agaricomycetidae</taxon>
        <taxon>Atheliales</taxon>
        <taxon>Atheliaceae</taxon>
        <taxon>Piloderma</taxon>
    </lineage>
</organism>